<dbReference type="EMBL" id="AASE01000008">
    <property type="protein sequence ID" value="EAT59042.1"/>
    <property type="molecule type" value="Genomic_DNA"/>
</dbReference>
<organism evidence="1 2">
    <name type="scientific">Chlorobium ferrooxidans DSM 13031</name>
    <dbReference type="NCBI Taxonomy" id="377431"/>
    <lineage>
        <taxon>Bacteria</taxon>
        <taxon>Pseudomonadati</taxon>
        <taxon>Chlorobiota</taxon>
        <taxon>Chlorobiia</taxon>
        <taxon>Chlorobiales</taxon>
        <taxon>Chlorobiaceae</taxon>
        <taxon>Chlorobium/Pelodictyon group</taxon>
        <taxon>Chlorobium</taxon>
    </lineage>
</organism>
<keyword evidence="2" id="KW-1185">Reference proteome</keyword>
<name>Q0YRU5_9CHLB</name>
<comment type="caution">
    <text evidence="1">The sequence shown here is derived from an EMBL/GenBank/DDBJ whole genome shotgun (WGS) entry which is preliminary data.</text>
</comment>
<dbReference type="Proteomes" id="UP000004162">
    <property type="component" value="Unassembled WGS sequence"/>
</dbReference>
<dbReference type="OrthoDB" id="597004at2"/>
<reference evidence="1 2" key="1">
    <citation type="submission" date="2006-07" db="EMBL/GenBank/DDBJ databases">
        <title>Annotation of the draft genome assembly of Chlorobium ferroxidans DSM 13031.</title>
        <authorList>
            <consortium name="US DOE Joint Genome Institute (JGI-ORNL)"/>
            <person name="Larimer F."/>
            <person name="Land M."/>
            <person name="Hauser L."/>
        </authorList>
    </citation>
    <scope>NUCLEOTIDE SEQUENCE [LARGE SCALE GENOMIC DNA]</scope>
    <source>
        <strain evidence="1 2">DSM 13031</strain>
    </source>
</reference>
<gene>
    <name evidence="1" type="ORF">CferDRAFT_1041</name>
</gene>
<dbReference type="RefSeq" id="WP_006366289.1">
    <property type="nucleotide sequence ID" value="NZ_AASE01000008.1"/>
</dbReference>
<reference evidence="1 2" key="2">
    <citation type="submission" date="2006-07" db="EMBL/GenBank/DDBJ databases">
        <title>Sequencing of the draft genome and assembly of Chlorobium ferroxidans DSM 13031.</title>
        <authorList>
            <consortium name="US DOE Joint Genome Institute (JGI-PGF)"/>
            <person name="Copeland A."/>
            <person name="Lucas S."/>
            <person name="Lapidus A."/>
            <person name="Barry K."/>
            <person name="Glavina del Rio T."/>
            <person name="Dalin E."/>
            <person name="Tice H."/>
            <person name="Bruce D."/>
            <person name="Pitluck S."/>
            <person name="Richardson P."/>
        </authorList>
    </citation>
    <scope>NUCLEOTIDE SEQUENCE [LARGE SCALE GENOMIC DNA]</scope>
    <source>
        <strain evidence="1 2">DSM 13031</strain>
    </source>
</reference>
<evidence type="ECO:0000313" key="1">
    <source>
        <dbReference type="EMBL" id="EAT59042.1"/>
    </source>
</evidence>
<sequence>MSKSQIACTIDPEECSIVRVKTSGSDGYCLSGCKTFSFGSNTLASPKSERLWIKLSEEAARWPGEDLALSVEPQAYLPLPASFPLEATPEAARAYCRIEAAYFLTRPEEYLCDITGYADGNITNAALAKQLLLFYPAEPCRKVTGYFAPNHPINFSGSTQPPLLYLSKLTGKTQVILELEENHILFAIAKSGQMERFSYRKVKNREESRYFSMKELVDNPVCRETEVQVTGKLADRAMTKLIRKESSVSMKPLGIPSSISISNPDKCRFSSASAVKAISTALMALDGKR</sequence>
<accession>Q0YRU5</accession>
<dbReference type="AlphaFoldDB" id="Q0YRU5"/>
<evidence type="ECO:0000313" key="2">
    <source>
        <dbReference type="Proteomes" id="UP000004162"/>
    </source>
</evidence>
<protein>
    <submittedName>
        <fullName evidence="1">Uncharacterized protein</fullName>
    </submittedName>
</protein>
<proteinExistence type="predicted"/>